<protein>
    <submittedName>
        <fullName evidence="1">Uncharacterized protein</fullName>
    </submittedName>
</protein>
<dbReference type="EMBL" id="BOOG01000115">
    <property type="protein sequence ID" value="GIH73546.1"/>
    <property type="molecule type" value="Genomic_DNA"/>
</dbReference>
<keyword evidence="2" id="KW-1185">Reference proteome</keyword>
<reference evidence="1" key="1">
    <citation type="submission" date="2021-01" db="EMBL/GenBank/DDBJ databases">
        <title>Whole genome shotgun sequence of Sphaerimonospora thailandensis NBRC 107569.</title>
        <authorList>
            <person name="Komaki H."/>
            <person name="Tamura T."/>
        </authorList>
    </citation>
    <scope>NUCLEOTIDE SEQUENCE</scope>
    <source>
        <strain evidence="1">NBRC 107569</strain>
    </source>
</reference>
<accession>A0A8J3W376</accession>
<name>A0A8J3W376_9ACTN</name>
<comment type="caution">
    <text evidence="1">The sequence shown here is derived from an EMBL/GenBank/DDBJ whole genome shotgun (WGS) entry which is preliminary data.</text>
</comment>
<dbReference type="AlphaFoldDB" id="A0A8J3W376"/>
<evidence type="ECO:0000313" key="1">
    <source>
        <dbReference type="EMBL" id="GIH73546.1"/>
    </source>
</evidence>
<gene>
    <name evidence="1" type="ORF">Mth01_57990</name>
</gene>
<organism evidence="1 2">
    <name type="scientific">Sphaerimonospora thailandensis</name>
    <dbReference type="NCBI Taxonomy" id="795644"/>
    <lineage>
        <taxon>Bacteria</taxon>
        <taxon>Bacillati</taxon>
        <taxon>Actinomycetota</taxon>
        <taxon>Actinomycetes</taxon>
        <taxon>Streptosporangiales</taxon>
        <taxon>Streptosporangiaceae</taxon>
        <taxon>Sphaerimonospora</taxon>
    </lineage>
</organism>
<evidence type="ECO:0000313" key="2">
    <source>
        <dbReference type="Proteomes" id="UP000610966"/>
    </source>
</evidence>
<sequence length="63" mass="7380">MRAQVNLQQVNTLNSKLIMHIKLLFDNTTQQSVMYITIRRADELFELLIRPARNVLECLPQPV</sequence>
<dbReference type="Proteomes" id="UP000610966">
    <property type="component" value="Unassembled WGS sequence"/>
</dbReference>
<proteinExistence type="predicted"/>